<keyword evidence="2" id="KW-1133">Transmembrane helix</keyword>
<evidence type="ECO:0000256" key="2">
    <source>
        <dbReference type="SAM" id="Phobius"/>
    </source>
</evidence>
<evidence type="ECO:0000313" key="3">
    <source>
        <dbReference type="EMBL" id="EQB08740.1"/>
    </source>
</evidence>
<feature type="transmembrane region" description="Helical" evidence="2">
    <location>
        <begin position="28"/>
        <end position="47"/>
    </location>
</feature>
<protein>
    <submittedName>
        <fullName evidence="3">Uncharacterized protein</fullName>
    </submittedName>
</protein>
<reference evidence="3 4" key="1">
    <citation type="journal article" date="2013" name="Genome Announc.">
        <title>Draft Genome Sequence of Sphingobium quisquiliarum Strain P25T, a Novel Hexachlorocyclohexane (HCH)-Degrading Bacterium Isolated from an HCH Dumpsite.</title>
        <authorList>
            <person name="Kumar Singh A."/>
            <person name="Sangwan N."/>
            <person name="Sharma A."/>
            <person name="Gupta V."/>
            <person name="Khurana J.P."/>
            <person name="Lal R."/>
        </authorList>
    </citation>
    <scope>NUCLEOTIDE SEQUENCE [LARGE SCALE GENOMIC DNA]</scope>
    <source>
        <strain evidence="3 4">P25</strain>
    </source>
</reference>
<proteinExistence type="predicted"/>
<dbReference type="Proteomes" id="UP000015525">
    <property type="component" value="Unassembled WGS sequence"/>
</dbReference>
<keyword evidence="2" id="KW-0812">Transmembrane</keyword>
<accession>T0IAM7</accession>
<feature type="region of interest" description="Disordered" evidence="1">
    <location>
        <begin position="1"/>
        <end position="21"/>
    </location>
</feature>
<sequence length="88" mass="9125">MVGNGEGLPDDEPGAPRATDPAMTRGSGLIFILIAIALVLAIGFFYLTKDRENGPERAVTDAANSADSAVRLVGDAAQNAADQIGNRR</sequence>
<dbReference type="RefSeq" id="WP_021237764.1">
    <property type="nucleotide sequence ID" value="NZ_ATHO01000063.1"/>
</dbReference>
<name>T0IAM7_9SPHN</name>
<keyword evidence="2" id="KW-0472">Membrane</keyword>
<comment type="caution">
    <text evidence="3">The sequence shown here is derived from an EMBL/GenBank/DDBJ whole genome shotgun (WGS) entry which is preliminary data.</text>
</comment>
<evidence type="ECO:0000256" key="1">
    <source>
        <dbReference type="SAM" id="MobiDB-lite"/>
    </source>
</evidence>
<gene>
    <name evidence="3" type="ORF">L288_07395</name>
</gene>
<evidence type="ECO:0000313" key="4">
    <source>
        <dbReference type="Proteomes" id="UP000015525"/>
    </source>
</evidence>
<dbReference type="PATRIC" id="fig|1329909.3.peg.1433"/>
<dbReference type="EMBL" id="ATHO01000063">
    <property type="protein sequence ID" value="EQB08740.1"/>
    <property type="molecule type" value="Genomic_DNA"/>
</dbReference>
<keyword evidence="4" id="KW-1185">Reference proteome</keyword>
<organism evidence="3 4">
    <name type="scientific">Sphingobium quisquiliarum P25</name>
    <dbReference type="NCBI Taxonomy" id="1329909"/>
    <lineage>
        <taxon>Bacteria</taxon>
        <taxon>Pseudomonadati</taxon>
        <taxon>Pseudomonadota</taxon>
        <taxon>Alphaproteobacteria</taxon>
        <taxon>Sphingomonadales</taxon>
        <taxon>Sphingomonadaceae</taxon>
        <taxon>Sphingobium</taxon>
    </lineage>
</organism>
<dbReference type="AlphaFoldDB" id="T0IAM7"/>